<keyword evidence="2" id="KW-0012">Acyltransferase</keyword>
<keyword evidence="1 4" id="KW-0808">Transferase</keyword>
<dbReference type="CDD" id="cd04301">
    <property type="entry name" value="NAT_SF"/>
    <property type="match status" value="1"/>
</dbReference>
<evidence type="ECO:0000313" key="5">
    <source>
        <dbReference type="Proteomes" id="UP000295722"/>
    </source>
</evidence>
<sequence length="203" mass="22106">MTQTSRSYPLSIESAGRQIEIAPMTSDDRDAVIAFIATLPVHDLLFVPRDVRRPEVIDAWMRALDGDNVTSLIAREHDGTVIGCTAIVADKLSWSRHVGQLRVLVAPAARGTGFGRALIQACFAQALERGLKKLVAQMTTDQGAAIAVFEALSFRAEALLHRQVADSDGKLHDLVVLSHDVDNVAMRHELYGLSDALDDANPR</sequence>
<evidence type="ECO:0000313" key="4">
    <source>
        <dbReference type="EMBL" id="TDG20603.1"/>
    </source>
</evidence>
<accession>A0A4V2ZYH8</accession>
<dbReference type="OrthoDB" id="8221829at2"/>
<dbReference type="GO" id="GO:0016747">
    <property type="term" value="F:acyltransferase activity, transferring groups other than amino-acyl groups"/>
    <property type="evidence" value="ECO:0007669"/>
    <property type="project" value="InterPro"/>
</dbReference>
<reference evidence="4 5" key="1">
    <citation type="submission" date="2019-03" db="EMBL/GenBank/DDBJ databases">
        <title>Paraburkholderia sp. 4M-K11, isolated from subtropical forest soil.</title>
        <authorList>
            <person name="Gao Z.-H."/>
            <person name="Qiu L.-H."/>
        </authorList>
    </citation>
    <scope>NUCLEOTIDE SEQUENCE [LARGE SCALE GENOMIC DNA]</scope>
    <source>
        <strain evidence="4 5">4M-K11</strain>
    </source>
</reference>
<evidence type="ECO:0000256" key="1">
    <source>
        <dbReference type="ARBA" id="ARBA00022679"/>
    </source>
</evidence>
<proteinExistence type="predicted"/>
<dbReference type="PANTHER" id="PTHR43877:SF1">
    <property type="entry name" value="ACETYLTRANSFERASE"/>
    <property type="match status" value="1"/>
</dbReference>
<dbReference type="PROSITE" id="PS51186">
    <property type="entry name" value="GNAT"/>
    <property type="match status" value="1"/>
</dbReference>
<dbReference type="SUPFAM" id="SSF55729">
    <property type="entry name" value="Acyl-CoA N-acyltransferases (Nat)"/>
    <property type="match status" value="1"/>
</dbReference>
<evidence type="ECO:0000259" key="3">
    <source>
        <dbReference type="PROSITE" id="PS51186"/>
    </source>
</evidence>
<keyword evidence="5" id="KW-1185">Reference proteome</keyword>
<dbReference type="InterPro" id="IPR016181">
    <property type="entry name" value="Acyl_CoA_acyltransferase"/>
</dbReference>
<comment type="caution">
    <text evidence="4">The sequence shown here is derived from an EMBL/GenBank/DDBJ whole genome shotgun (WGS) entry which is preliminary data.</text>
</comment>
<organism evidence="4 5">
    <name type="scientific">Paraburkholderia silviterrae</name>
    <dbReference type="NCBI Taxonomy" id="2528715"/>
    <lineage>
        <taxon>Bacteria</taxon>
        <taxon>Pseudomonadati</taxon>
        <taxon>Pseudomonadota</taxon>
        <taxon>Betaproteobacteria</taxon>
        <taxon>Burkholderiales</taxon>
        <taxon>Burkholderiaceae</taxon>
        <taxon>Paraburkholderia</taxon>
    </lineage>
</organism>
<protein>
    <submittedName>
        <fullName evidence="4">GNAT family N-acetyltransferase</fullName>
    </submittedName>
</protein>
<feature type="domain" description="N-acetyltransferase" evidence="3">
    <location>
        <begin position="19"/>
        <end position="182"/>
    </location>
</feature>
<dbReference type="AlphaFoldDB" id="A0A4V2ZYH8"/>
<dbReference type="Gene3D" id="3.40.630.30">
    <property type="match status" value="1"/>
</dbReference>
<dbReference type="Pfam" id="PF00583">
    <property type="entry name" value="Acetyltransf_1"/>
    <property type="match status" value="1"/>
</dbReference>
<name>A0A4V2ZYH8_9BURK</name>
<dbReference type="EMBL" id="SMRP01000015">
    <property type="protein sequence ID" value="TDG20603.1"/>
    <property type="molecule type" value="Genomic_DNA"/>
</dbReference>
<dbReference type="RefSeq" id="WP_133197679.1">
    <property type="nucleotide sequence ID" value="NZ_JBHUCW010000005.1"/>
</dbReference>
<dbReference type="InterPro" id="IPR050832">
    <property type="entry name" value="Bact_Acetyltransf"/>
</dbReference>
<evidence type="ECO:0000256" key="2">
    <source>
        <dbReference type="ARBA" id="ARBA00023315"/>
    </source>
</evidence>
<gene>
    <name evidence="4" type="ORF">EYW47_25875</name>
</gene>
<dbReference type="Proteomes" id="UP000295722">
    <property type="component" value="Unassembled WGS sequence"/>
</dbReference>
<dbReference type="InterPro" id="IPR000182">
    <property type="entry name" value="GNAT_dom"/>
</dbReference>
<dbReference type="PANTHER" id="PTHR43877">
    <property type="entry name" value="AMINOALKYLPHOSPHONATE N-ACETYLTRANSFERASE-RELATED-RELATED"/>
    <property type="match status" value="1"/>
</dbReference>